<dbReference type="EC" id="2.7.11.1" evidence="1"/>
<proteinExistence type="predicted"/>
<keyword evidence="4" id="KW-0547">Nucleotide-binding</keyword>
<dbReference type="GO" id="GO:0000245">
    <property type="term" value="P:spliceosomal complex assembly"/>
    <property type="evidence" value="ECO:0007669"/>
    <property type="project" value="TreeGrafter"/>
</dbReference>
<dbReference type="PANTHER" id="PTHR47634:SF9">
    <property type="entry name" value="PROTEIN KINASE DOMAIN-CONTAINING PROTEIN-RELATED"/>
    <property type="match status" value="1"/>
</dbReference>
<sequence length="407" mass="46955">MSRLICRLRQCSLFPRPASPVRQFAQSNFPLLDSSTLLEEETLPWYEQCRFYPVQIGEVLHSRYQVIGKLGFGGYSTVWLGRDLQQHVYVTLKVFERQSTESRREIEVYDRLSKANSTHAGTMFVRTALDNFQIGPADAYYPCLVHKPLGISLRDLRNQFAAKILPEKILKLTLHHILLALDFLHTEADIVHTDIQEKNIMLGIDDVSILSDFEEEEKSNPSPRKIAGDRVIYSSRNLRRTKQHGRPILCDFGQARFGSSRYSGDIQPYIYRAPEVLLQTFWDRKVDIWNVGVVTWDLFHKGHLFYARDSTRKNSDSHHIAEMIALLGPPPKEMIQSSEYAAEVFDGEGNWKGVVPIPSLTLEQLEGNLHGTQQKPFLEFMRKMLQWRPEERASAKDLLSDPWLRSP</sequence>
<feature type="domain" description="Protein kinase" evidence="9">
    <location>
        <begin position="64"/>
        <end position="404"/>
    </location>
</feature>
<keyword evidence="6" id="KW-0067">ATP-binding</keyword>
<dbReference type="EMBL" id="JAPQKR010000013">
    <property type="protein sequence ID" value="KAJ5201790.1"/>
    <property type="molecule type" value="Genomic_DNA"/>
</dbReference>
<dbReference type="RefSeq" id="XP_058307706.1">
    <property type="nucleotide sequence ID" value="XM_058453515.1"/>
</dbReference>
<dbReference type="GO" id="GO:0005524">
    <property type="term" value="F:ATP binding"/>
    <property type="evidence" value="ECO:0007669"/>
    <property type="project" value="UniProtKB-KW"/>
</dbReference>
<evidence type="ECO:0000256" key="2">
    <source>
        <dbReference type="ARBA" id="ARBA00022527"/>
    </source>
</evidence>
<dbReference type="Gene3D" id="3.30.200.20">
    <property type="entry name" value="Phosphorylase Kinase, domain 1"/>
    <property type="match status" value="1"/>
</dbReference>
<dbReference type="GO" id="GO:0050684">
    <property type="term" value="P:regulation of mRNA processing"/>
    <property type="evidence" value="ECO:0007669"/>
    <property type="project" value="TreeGrafter"/>
</dbReference>
<comment type="catalytic activity">
    <reaction evidence="8">
        <text>L-seryl-[protein] + ATP = O-phospho-L-seryl-[protein] + ADP + H(+)</text>
        <dbReference type="Rhea" id="RHEA:17989"/>
        <dbReference type="Rhea" id="RHEA-COMP:9863"/>
        <dbReference type="Rhea" id="RHEA-COMP:11604"/>
        <dbReference type="ChEBI" id="CHEBI:15378"/>
        <dbReference type="ChEBI" id="CHEBI:29999"/>
        <dbReference type="ChEBI" id="CHEBI:30616"/>
        <dbReference type="ChEBI" id="CHEBI:83421"/>
        <dbReference type="ChEBI" id="CHEBI:456216"/>
        <dbReference type="EC" id="2.7.11.1"/>
    </reaction>
</comment>
<accession>A0A9W9MI98</accession>
<evidence type="ECO:0000256" key="5">
    <source>
        <dbReference type="ARBA" id="ARBA00022777"/>
    </source>
</evidence>
<keyword evidence="2" id="KW-0723">Serine/threonine-protein kinase</keyword>
<dbReference type="Pfam" id="PF00069">
    <property type="entry name" value="Pkinase"/>
    <property type="match status" value="1"/>
</dbReference>
<dbReference type="SUPFAM" id="SSF56112">
    <property type="entry name" value="Protein kinase-like (PK-like)"/>
    <property type="match status" value="1"/>
</dbReference>
<dbReference type="PANTHER" id="PTHR47634">
    <property type="entry name" value="PROTEIN KINASE DOMAIN-CONTAINING PROTEIN-RELATED"/>
    <property type="match status" value="1"/>
</dbReference>
<dbReference type="GO" id="GO:0004674">
    <property type="term" value="F:protein serine/threonine kinase activity"/>
    <property type="evidence" value="ECO:0007669"/>
    <property type="project" value="UniProtKB-KW"/>
</dbReference>
<dbReference type="OrthoDB" id="5979581at2759"/>
<reference evidence="10" key="1">
    <citation type="submission" date="2022-12" db="EMBL/GenBank/DDBJ databases">
        <authorList>
            <person name="Petersen C."/>
        </authorList>
    </citation>
    <scope>NUCLEOTIDE SEQUENCE</scope>
    <source>
        <strain evidence="10">IBT 15544</strain>
    </source>
</reference>
<organism evidence="10 11">
    <name type="scientific">Penicillium cinerascens</name>
    <dbReference type="NCBI Taxonomy" id="70096"/>
    <lineage>
        <taxon>Eukaryota</taxon>
        <taxon>Fungi</taxon>
        <taxon>Dikarya</taxon>
        <taxon>Ascomycota</taxon>
        <taxon>Pezizomycotina</taxon>
        <taxon>Eurotiomycetes</taxon>
        <taxon>Eurotiomycetidae</taxon>
        <taxon>Eurotiales</taxon>
        <taxon>Aspergillaceae</taxon>
        <taxon>Penicillium</taxon>
    </lineage>
</organism>
<dbReference type="Proteomes" id="UP001150904">
    <property type="component" value="Unassembled WGS sequence"/>
</dbReference>
<dbReference type="Gene3D" id="1.10.510.10">
    <property type="entry name" value="Transferase(Phosphotransferase) domain 1"/>
    <property type="match status" value="1"/>
</dbReference>
<evidence type="ECO:0000259" key="9">
    <source>
        <dbReference type="PROSITE" id="PS50011"/>
    </source>
</evidence>
<comment type="caution">
    <text evidence="10">The sequence shown here is derived from an EMBL/GenBank/DDBJ whole genome shotgun (WGS) entry which is preliminary data.</text>
</comment>
<comment type="catalytic activity">
    <reaction evidence="7">
        <text>L-threonyl-[protein] + ATP = O-phospho-L-threonyl-[protein] + ADP + H(+)</text>
        <dbReference type="Rhea" id="RHEA:46608"/>
        <dbReference type="Rhea" id="RHEA-COMP:11060"/>
        <dbReference type="Rhea" id="RHEA-COMP:11605"/>
        <dbReference type="ChEBI" id="CHEBI:15378"/>
        <dbReference type="ChEBI" id="CHEBI:30013"/>
        <dbReference type="ChEBI" id="CHEBI:30616"/>
        <dbReference type="ChEBI" id="CHEBI:61977"/>
        <dbReference type="ChEBI" id="CHEBI:456216"/>
        <dbReference type="EC" id="2.7.11.1"/>
    </reaction>
</comment>
<evidence type="ECO:0000256" key="4">
    <source>
        <dbReference type="ARBA" id="ARBA00022741"/>
    </source>
</evidence>
<name>A0A9W9MI98_9EURO</name>
<keyword evidence="11" id="KW-1185">Reference proteome</keyword>
<reference evidence="10" key="2">
    <citation type="journal article" date="2023" name="IMA Fungus">
        <title>Comparative genomic study of the Penicillium genus elucidates a diverse pangenome and 15 lateral gene transfer events.</title>
        <authorList>
            <person name="Petersen C."/>
            <person name="Sorensen T."/>
            <person name="Nielsen M.R."/>
            <person name="Sondergaard T.E."/>
            <person name="Sorensen J.L."/>
            <person name="Fitzpatrick D.A."/>
            <person name="Frisvad J.C."/>
            <person name="Nielsen K.L."/>
        </authorList>
    </citation>
    <scope>NUCLEOTIDE SEQUENCE</scope>
    <source>
        <strain evidence="10">IBT 15544</strain>
    </source>
</reference>
<dbReference type="PROSITE" id="PS50011">
    <property type="entry name" value="PROTEIN_KINASE_DOM"/>
    <property type="match status" value="1"/>
</dbReference>
<protein>
    <recommendedName>
        <fullName evidence="1">non-specific serine/threonine protein kinase</fullName>
        <ecNumber evidence="1">2.7.11.1</ecNumber>
    </recommendedName>
</protein>
<dbReference type="AlphaFoldDB" id="A0A9W9MI98"/>
<keyword evidence="3" id="KW-0808">Transferase</keyword>
<evidence type="ECO:0000256" key="3">
    <source>
        <dbReference type="ARBA" id="ARBA00022679"/>
    </source>
</evidence>
<evidence type="ECO:0000313" key="11">
    <source>
        <dbReference type="Proteomes" id="UP001150904"/>
    </source>
</evidence>
<dbReference type="InterPro" id="IPR000719">
    <property type="entry name" value="Prot_kinase_dom"/>
</dbReference>
<evidence type="ECO:0000256" key="6">
    <source>
        <dbReference type="ARBA" id="ARBA00022840"/>
    </source>
</evidence>
<dbReference type="SMART" id="SM00220">
    <property type="entry name" value="S_TKc"/>
    <property type="match status" value="1"/>
</dbReference>
<evidence type="ECO:0000256" key="1">
    <source>
        <dbReference type="ARBA" id="ARBA00012513"/>
    </source>
</evidence>
<gene>
    <name evidence="10" type="ORF">N7498_006453</name>
</gene>
<evidence type="ECO:0000256" key="8">
    <source>
        <dbReference type="ARBA" id="ARBA00048679"/>
    </source>
</evidence>
<dbReference type="InterPro" id="IPR011009">
    <property type="entry name" value="Kinase-like_dom_sf"/>
</dbReference>
<evidence type="ECO:0000256" key="7">
    <source>
        <dbReference type="ARBA" id="ARBA00047899"/>
    </source>
</evidence>
<evidence type="ECO:0000313" key="10">
    <source>
        <dbReference type="EMBL" id="KAJ5201790.1"/>
    </source>
</evidence>
<keyword evidence="5 10" id="KW-0418">Kinase</keyword>
<dbReference type="InterPro" id="IPR051334">
    <property type="entry name" value="SRPK"/>
</dbReference>
<dbReference type="GeneID" id="83180816"/>